<dbReference type="AlphaFoldDB" id="A0A0V1J1G6"/>
<proteinExistence type="predicted"/>
<reference evidence="1 2" key="1">
    <citation type="submission" date="2015-01" db="EMBL/GenBank/DDBJ databases">
        <title>Evolution of Trichinella species and genotypes.</title>
        <authorList>
            <person name="Korhonen P.K."/>
            <person name="Edoardo P."/>
            <person name="Giuseppe L.R."/>
            <person name="Gasser R.B."/>
        </authorList>
    </citation>
    <scope>NUCLEOTIDE SEQUENCE [LARGE SCALE GENOMIC DNA]</scope>
    <source>
        <strain evidence="1">ISS176</strain>
    </source>
</reference>
<name>A0A0V1J1G6_TRIPS</name>
<organism evidence="1 2">
    <name type="scientific">Trichinella pseudospiralis</name>
    <name type="common">Parasitic roundworm</name>
    <dbReference type="NCBI Taxonomy" id="6337"/>
    <lineage>
        <taxon>Eukaryota</taxon>
        <taxon>Metazoa</taxon>
        <taxon>Ecdysozoa</taxon>
        <taxon>Nematoda</taxon>
        <taxon>Enoplea</taxon>
        <taxon>Dorylaimia</taxon>
        <taxon>Trichinellida</taxon>
        <taxon>Trichinellidae</taxon>
        <taxon>Trichinella</taxon>
    </lineage>
</organism>
<accession>A0A0V1J1G6</accession>
<dbReference type="Proteomes" id="UP000054826">
    <property type="component" value="Unassembled WGS sequence"/>
</dbReference>
<evidence type="ECO:0000313" key="2">
    <source>
        <dbReference type="Proteomes" id="UP000054826"/>
    </source>
</evidence>
<protein>
    <submittedName>
        <fullName evidence="1">Uncharacterized protein</fullName>
    </submittedName>
</protein>
<evidence type="ECO:0000313" key="1">
    <source>
        <dbReference type="EMBL" id="KRZ28804.1"/>
    </source>
</evidence>
<comment type="caution">
    <text evidence="1">The sequence shown here is derived from an EMBL/GenBank/DDBJ whole genome shotgun (WGS) entry which is preliminary data.</text>
</comment>
<sequence>MQFHHQTSVFQFDNFGLVYGAKFKHLLFDVVGKKLVQTLPSLLHRLLVRREHRIDRLVQLGYLHTGTGFDPFQVQTTGAEQAAAFRSPNYELLFHRSIGLDRRPRLLQAGVHFALHLQIGLQASFTSLTEDALIDAS</sequence>
<gene>
    <name evidence="1" type="ORF">T4C_8758</name>
</gene>
<dbReference type="EMBL" id="JYDV01000148">
    <property type="protein sequence ID" value="KRZ28804.1"/>
    <property type="molecule type" value="Genomic_DNA"/>
</dbReference>